<accession>A0A9W4GUK0</accession>
<keyword evidence="1" id="KW-1133">Transmembrane helix</keyword>
<keyword evidence="3" id="KW-1185">Reference proteome</keyword>
<comment type="caution">
    <text evidence="2">The sequence shown here is derived from an EMBL/GenBank/DDBJ whole genome shotgun (WGS) entry which is preliminary data.</text>
</comment>
<evidence type="ECO:0000256" key="1">
    <source>
        <dbReference type="SAM" id="Phobius"/>
    </source>
</evidence>
<evidence type="ECO:0000313" key="2">
    <source>
        <dbReference type="EMBL" id="CAG6397375.1"/>
    </source>
</evidence>
<name>A0A9W4GUK0_9ACTN</name>
<dbReference type="AlphaFoldDB" id="A0A9W4GUK0"/>
<reference evidence="2" key="1">
    <citation type="submission" date="2021-05" db="EMBL/GenBank/DDBJ databases">
        <authorList>
            <person name="Arsene-Ploetze F."/>
        </authorList>
    </citation>
    <scope>NUCLEOTIDE SEQUENCE</scope>
    <source>
        <strain evidence="2">DSM 42138</strain>
    </source>
</reference>
<proteinExistence type="predicted"/>
<evidence type="ECO:0000313" key="3">
    <source>
        <dbReference type="Proteomes" id="UP001152519"/>
    </source>
</evidence>
<gene>
    <name evidence="2" type="ORF">SCOCK_530029</name>
</gene>
<protein>
    <submittedName>
        <fullName evidence="2">Uncharacterized protein</fullName>
    </submittedName>
</protein>
<keyword evidence="1" id="KW-0812">Transmembrane</keyword>
<feature type="transmembrane region" description="Helical" evidence="1">
    <location>
        <begin position="47"/>
        <end position="68"/>
    </location>
</feature>
<sequence>MTAVTDLDDAEDELRVLLERAVPQLPAPAQRLERVRMRMRRRRRRRTAAVTVSAVLAVAAVVAVPGLVRPQGGGSAPAVVATSGHAVVATTPAGGAKTNGPGTTPPSAGGYRPAGMEGLRLRPPKGWKVLPDPDTDSVFLSSQSLVLPEGGCAHALDGFCTPLARVLASDGVLVMFHLTQSSAQAQKFSGFALPLEDEVPYSACLAVTGTRQMGRTMVGSAGSGTVVWAVACLSHPSAAQTARVRDLIGSADFG</sequence>
<keyword evidence="1" id="KW-0472">Membrane</keyword>
<organism evidence="2 3">
    <name type="scientific">Actinacidiphila cocklensis</name>
    <dbReference type="NCBI Taxonomy" id="887465"/>
    <lineage>
        <taxon>Bacteria</taxon>
        <taxon>Bacillati</taxon>
        <taxon>Actinomycetota</taxon>
        <taxon>Actinomycetes</taxon>
        <taxon>Kitasatosporales</taxon>
        <taxon>Streptomycetaceae</taxon>
        <taxon>Actinacidiphila</taxon>
    </lineage>
</organism>
<dbReference type="Proteomes" id="UP001152519">
    <property type="component" value="Unassembled WGS sequence"/>
</dbReference>
<dbReference type="EMBL" id="CAJSLV010000085">
    <property type="protein sequence ID" value="CAG6397375.1"/>
    <property type="molecule type" value="Genomic_DNA"/>
</dbReference>